<dbReference type="PANTHER" id="PTHR47966">
    <property type="entry name" value="BETA-SITE APP-CLEAVING ENZYME, ISOFORM A-RELATED"/>
    <property type="match status" value="1"/>
</dbReference>
<keyword evidence="2 4" id="KW-0064">Aspartyl protease</keyword>
<dbReference type="EMBL" id="JARIHO010000010">
    <property type="protein sequence ID" value="KAJ7354559.1"/>
    <property type="molecule type" value="Genomic_DNA"/>
</dbReference>
<dbReference type="InterPro" id="IPR001969">
    <property type="entry name" value="Aspartic_peptidase_AS"/>
</dbReference>
<dbReference type="PANTHER" id="PTHR47966:SF6">
    <property type="entry name" value="PEPTIDASE A1 DOMAIN-CONTAINING PROTEIN"/>
    <property type="match status" value="1"/>
</dbReference>
<dbReference type="InterPro" id="IPR001461">
    <property type="entry name" value="Aspartic_peptidase_A1"/>
</dbReference>
<dbReference type="InterPro" id="IPR033121">
    <property type="entry name" value="PEPTIDASE_A1"/>
</dbReference>
<feature type="active site" evidence="3">
    <location>
        <position position="105"/>
    </location>
</feature>
<dbReference type="GO" id="GO:0006508">
    <property type="term" value="P:proteolysis"/>
    <property type="evidence" value="ECO:0007669"/>
    <property type="project" value="UniProtKB-KW"/>
</dbReference>
<accession>A0AAD7ABX7</accession>
<dbReference type="InterPro" id="IPR034164">
    <property type="entry name" value="Pepsin-like_dom"/>
</dbReference>
<gene>
    <name evidence="7" type="ORF">DFH08DRAFT_934010</name>
</gene>
<evidence type="ECO:0000256" key="5">
    <source>
        <dbReference type="SAM" id="SignalP"/>
    </source>
</evidence>
<name>A0AAD7ABX7_9AGAR</name>
<dbReference type="Proteomes" id="UP001218218">
    <property type="component" value="Unassembled WGS sequence"/>
</dbReference>
<keyword evidence="4" id="KW-0645">Protease</keyword>
<sequence length="482" mass="50329">MISLPLAVTAVLLLPAFSAADPIHIPITRRSGWPATHSDHWAAAEFMRSRYGYGGGAATSTTATKRMQRRGSEQSLNFVNQKGDSSYFGTVDIGTPPQSFNVILDTGSSDLWVADSDCVNCDRGTPLFKSASSTSFVQQQNQVTPISYGSGNVAGFISTESVAMGNFSVANQGFCESLSSPPSSFSLSLYLLTHLAPSGRRVRVGEPPRRLRLGAISATGATPFWQALISSKQLAAPEMAFQLTRFRGTNFQDEEPGGSFTLGGTNSSLFQGDIEFLPMLTTAGQATFWLLGVSEVTVQGTPLKIATGNNALAAIDTGTTLIGGPTTDVENLWAQIKGSAKIPSMPGFFQFPCSTTLNISMSFGGKLWPIAPQDMNLGSGNGGSMCLGGIFDLTQGSSIEANGGNPTWVVGDTFLKNVYSVYRADPASIGFAQLSDLAGSSGSPGEGVRSNGSGTTAAPATGTSSLALLLLLGLGMAFVPLF</sequence>
<evidence type="ECO:0000256" key="2">
    <source>
        <dbReference type="ARBA" id="ARBA00022750"/>
    </source>
</evidence>
<evidence type="ECO:0000256" key="4">
    <source>
        <dbReference type="RuleBase" id="RU000454"/>
    </source>
</evidence>
<comment type="caution">
    <text evidence="7">The sequence shown here is derived from an EMBL/GenBank/DDBJ whole genome shotgun (WGS) entry which is preliminary data.</text>
</comment>
<evidence type="ECO:0000313" key="8">
    <source>
        <dbReference type="Proteomes" id="UP001218218"/>
    </source>
</evidence>
<proteinExistence type="inferred from homology"/>
<dbReference type="PROSITE" id="PS00141">
    <property type="entry name" value="ASP_PROTEASE"/>
    <property type="match status" value="1"/>
</dbReference>
<feature type="signal peptide" evidence="5">
    <location>
        <begin position="1"/>
        <end position="20"/>
    </location>
</feature>
<keyword evidence="4" id="KW-0378">Hydrolase</keyword>
<comment type="similarity">
    <text evidence="1 4">Belongs to the peptidase A1 family.</text>
</comment>
<evidence type="ECO:0000256" key="1">
    <source>
        <dbReference type="ARBA" id="ARBA00007447"/>
    </source>
</evidence>
<dbReference type="GO" id="GO:0004190">
    <property type="term" value="F:aspartic-type endopeptidase activity"/>
    <property type="evidence" value="ECO:0007669"/>
    <property type="project" value="UniProtKB-KW"/>
</dbReference>
<keyword evidence="8" id="KW-1185">Reference proteome</keyword>
<dbReference type="SUPFAM" id="SSF50630">
    <property type="entry name" value="Acid proteases"/>
    <property type="match status" value="1"/>
</dbReference>
<keyword evidence="5" id="KW-0732">Signal</keyword>
<evidence type="ECO:0000259" key="6">
    <source>
        <dbReference type="PROSITE" id="PS51767"/>
    </source>
</evidence>
<dbReference type="Gene3D" id="2.40.70.10">
    <property type="entry name" value="Acid Proteases"/>
    <property type="match status" value="2"/>
</dbReference>
<dbReference type="Pfam" id="PF00026">
    <property type="entry name" value="Asp"/>
    <property type="match status" value="2"/>
</dbReference>
<protein>
    <submittedName>
        <fullName evidence="7">Aspartic peptidase A1</fullName>
    </submittedName>
</protein>
<dbReference type="PRINTS" id="PR00792">
    <property type="entry name" value="PEPSIN"/>
</dbReference>
<feature type="active site" evidence="3">
    <location>
        <position position="316"/>
    </location>
</feature>
<feature type="domain" description="Peptidase A1" evidence="6">
    <location>
        <begin position="87"/>
        <end position="432"/>
    </location>
</feature>
<dbReference type="AlphaFoldDB" id="A0AAD7ABX7"/>
<dbReference type="InterPro" id="IPR021109">
    <property type="entry name" value="Peptidase_aspartic_dom_sf"/>
</dbReference>
<feature type="chain" id="PRO_5042146132" evidence="5">
    <location>
        <begin position="21"/>
        <end position="482"/>
    </location>
</feature>
<reference evidence="7" key="1">
    <citation type="submission" date="2023-03" db="EMBL/GenBank/DDBJ databases">
        <title>Massive genome expansion in bonnet fungi (Mycena s.s.) driven by repeated elements and novel gene families across ecological guilds.</title>
        <authorList>
            <consortium name="Lawrence Berkeley National Laboratory"/>
            <person name="Harder C.B."/>
            <person name="Miyauchi S."/>
            <person name="Viragh M."/>
            <person name="Kuo A."/>
            <person name="Thoen E."/>
            <person name="Andreopoulos B."/>
            <person name="Lu D."/>
            <person name="Skrede I."/>
            <person name="Drula E."/>
            <person name="Henrissat B."/>
            <person name="Morin E."/>
            <person name="Kohler A."/>
            <person name="Barry K."/>
            <person name="LaButti K."/>
            <person name="Morin E."/>
            <person name="Salamov A."/>
            <person name="Lipzen A."/>
            <person name="Mereny Z."/>
            <person name="Hegedus B."/>
            <person name="Baldrian P."/>
            <person name="Stursova M."/>
            <person name="Weitz H."/>
            <person name="Taylor A."/>
            <person name="Grigoriev I.V."/>
            <person name="Nagy L.G."/>
            <person name="Martin F."/>
            <person name="Kauserud H."/>
        </authorList>
    </citation>
    <scope>NUCLEOTIDE SEQUENCE</scope>
    <source>
        <strain evidence="7">CBHHK002</strain>
    </source>
</reference>
<organism evidence="7 8">
    <name type="scientific">Mycena albidolilacea</name>
    <dbReference type="NCBI Taxonomy" id="1033008"/>
    <lineage>
        <taxon>Eukaryota</taxon>
        <taxon>Fungi</taxon>
        <taxon>Dikarya</taxon>
        <taxon>Basidiomycota</taxon>
        <taxon>Agaricomycotina</taxon>
        <taxon>Agaricomycetes</taxon>
        <taxon>Agaricomycetidae</taxon>
        <taxon>Agaricales</taxon>
        <taxon>Marasmiineae</taxon>
        <taxon>Mycenaceae</taxon>
        <taxon>Mycena</taxon>
    </lineage>
</organism>
<dbReference type="PROSITE" id="PS51767">
    <property type="entry name" value="PEPTIDASE_A1"/>
    <property type="match status" value="1"/>
</dbReference>
<dbReference type="CDD" id="cd05471">
    <property type="entry name" value="pepsin_like"/>
    <property type="match status" value="1"/>
</dbReference>
<evidence type="ECO:0000256" key="3">
    <source>
        <dbReference type="PIRSR" id="PIRSR601461-1"/>
    </source>
</evidence>
<evidence type="ECO:0000313" key="7">
    <source>
        <dbReference type="EMBL" id="KAJ7354559.1"/>
    </source>
</evidence>